<dbReference type="Proteomes" id="UP000242864">
    <property type="component" value="Chromosome"/>
</dbReference>
<dbReference type="Gene3D" id="3.40.50.300">
    <property type="entry name" value="P-loop containing nucleotide triphosphate hydrolases"/>
    <property type="match status" value="1"/>
</dbReference>
<dbReference type="NCBIfam" id="TIGR02729">
    <property type="entry name" value="Obg_CgtA"/>
    <property type="match status" value="1"/>
</dbReference>
<dbReference type="PROSITE" id="PS51883">
    <property type="entry name" value="OBG"/>
    <property type="match status" value="1"/>
</dbReference>
<dbReference type="EMBL" id="CP020773">
    <property type="protein sequence ID" value="ARJ49950.1"/>
    <property type="molecule type" value="Genomic_DNA"/>
</dbReference>
<name>A0AAC9WIG5_9STAP</name>
<keyword evidence="6 9" id="KW-0378">Hydrolase</keyword>
<evidence type="ECO:0000313" key="15">
    <source>
        <dbReference type="Proteomes" id="UP000242864"/>
    </source>
</evidence>
<dbReference type="InterPro" id="IPR005225">
    <property type="entry name" value="Small_GTP-bd"/>
</dbReference>
<dbReference type="EC" id="3.6.5.-" evidence="9"/>
<evidence type="ECO:0000256" key="5">
    <source>
        <dbReference type="ARBA" id="ARBA00022741"/>
    </source>
</evidence>
<comment type="function">
    <text evidence="9">An essential GTPase which binds GTP, GDP and possibly (p)ppGpp with moderate affinity, with high nucleotide exchange rates and a fairly low GTP hydrolysis rate. Plays a role in control of the cell cycle, stress response, ribosome biogenesis and in those bacteria that undergo differentiation, in morphogenesis control.</text>
</comment>
<dbReference type="RefSeq" id="WP_085236098.1">
    <property type="nucleotide sequence ID" value="NZ_CP020773.1"/>
</dbReference>
<dbReference type="GO" id="GO:0003924">
    <property type="term" value="F:GTPase activity"/>
    <property type="evidence" value="ECO:0007669"/>
    <property type="project" value="UniProtKB-UniRule"/>
</dbReference>
<feature type="domain" description="OBG-type G" evidence="11">
    <location>
        <begin position="159"/>
        <end position="329"/>
    </location>
</feature>
<dbReference type="FunFam" id="3.40.50.300:FF:000515">
    <property type="entry name" value="GTPase Obg"/>
    <property type="match status" value="1"/>
</dbReference>
<gene>
    <name evidence="9" type="primary">obg</name>
    <name evidence="14" type="ORF">B5P37_00565</name>
</gene>
<dbReference type="GO" id="GO:0005525">
    <property type="term" value="F:GTP binding"/>
    <property type="evidence" value="ECO:0007669"/>
    <property type="project" value="UniProtKB-UniRule"/>
</dbReference>
<keyword evidence="3 9" id="KW-0963">Cytoplasm</keyword>
<evidence type="ECO:0000313" key="14">
    <source>
        <dbReference type="EMBL" id="ARJ49950.1"/>
    </source>
</evidence>
<feature type="region of interest" description="Disordered" evidence="10">
    <location>
        <begin position="116"/>
        <end position="144"/>
    </location>
</feature>
<evidence type="ECO:0000256" key="3">
    <source>
        <dbReference type="ARBA" id="ARBA00022490"/>
    </source>
</evidence>
<dbReference type="NCBIfam" id="NF008955">
    <property type="entry name" value="PRK12297.1"/>
    <property type="match status" value="1"/>
</dbReference>
<dbReference type="SUPFAM" id="SSF102741">
    <property type="entry name" value="Obg GTP-binding protein C-terminal domain"/>
    <property type="match status" value="1"/>
</dbReference>
<dbReference type="InterPro" id="IPR006073">
    <property type="entry name" value="GTP-bd"/>
</dbReference>
<feature type="binding site" evidence="9">
    <location>
        <begin position="282"/>
        <end position="285"/>
    </location>
    <ligand>
        <name>GTP</name>
        <dbReference type="ChEBI" id="CHEBI:37565"/>
    </ligand>
</feature>
<comment type="subcellular location">
    <subcellularLocation>
        <location evidence="9">Cytoplasm</location>
    </subcellularLocation>
</comment>
<dbReference type="PROSITE" id="PS51710">
    <property type="entry name" value="G_OBG"/>
    <property type="match status" value="1"/>
</dbReference>
<dbReference type="KEGG" id="slz:B5P37_00565"/>
<feature type="binding site" evidence="9">
    <location>
        <position position="172"/>
    </location>
    <ligand>
        <name>Mg(2+)</name>
        <dbReference type="ChEBI" id="CHEBI:18420"/>
    </ligand>
</feature>
<dbReference type="InterPro" id="IPR014100">
    <property type="entry name" value="GTP-bd_Obg/CgtA"/>
</dbReference>
<dbReference type="Gene3D" id="3.30.300.350">
    <property type="entry name" value="GTP-binding protein OBG, C-terminal domain"/>
    <property type="match status" value="1"/>
</dbReference>
<dbReference type="NCBIfam" id="TIGR03595">
    <property type="entry name" value="Obg_CgtA_exten"/>
    <property type="match status" value="1"/>
</dbReference>
<dbReference type="NCBIfam" id="NF008954">
    <property type="entry name" value="PRK12296.1"/>
    <property type="match status" value="1"/>
</dbReference>
<dbReference type="InterPro" id="IPR036346">
    <property type="entry name" value="GTP-bd_prot_GTP1/OBG_C_sf"/>
</dbReference>
<dbReference type="InterPro" id="IPR006169">
    <property type="entry name" value="GTP1_OBG_dom"/>
</dbReference>
<dbReference type="PROSITE" id="PS51881">
    <property type="entry name" value="OCT"/>
    <property type="match status" value="1"/>
</dbReference>
<dbReference type="InterPro" id="IPR006074">
    <property type="entry name" value="GTP1-OBG_CS"/>
</dbReference>
<keyword evidence="7 9" id="KW-0460">Magnesium</keyword>
<dbReference type="PRINTS" id="PR00326">
    <property type="entry name" value="GTP1OBG"/>
</dbReference>
<dbReference type="PROSITE" id="PS00905">
    <property type="entry name" value="GTP1_OBG"/>
    <property type="match status" value="1"/>
</dbReference>
<evidence type="ECO:0000259" key="12">
    <source>
        <dbReference type="PROSITE" id="PS51881"/>
    </source>
</evidence>
<dbReference type="PIRSF" id="PIRSF002401">
    <property type="entry name" value="GTP_bd_Obg/CgtA"/>
    <property type="match status" value="1"/>
</dbReference>
<evidence type="ECO:0000256" key="7">
    <source>
        <dbReference type="ARBA" id="ARBA00022842"/>
    </source>
</evidence>
<dbReference type="HAMAP" id="MF_01454">
    <property type="entry name" value="GTPase_Obg"/>
    <property type="match status" value="1"/>
</dbReference>
<organism evidence="14 15">
    <name type="scientific">Staphylococcus lutrae</name>
    <dbReference type="NCBI Taxonomy" id="155085"/>
    <lineage>
        <taxon>Bacteria</taxon>
        <taxon>Bacillati</taxon>
        <taxon>Bacillota</taxon>
        <taxon>Bacilli</taxon>
        <taxon>Bacillales</taxon>
        <taxon>Staphylococcaceae</taxon>
        <taxon>Staphylococcus</taxon>
    </lineage>
</organism>
<proteinExistence type="inferred from homology"/>
<evidence type="ECO:0000256" key="10">
    <source>
        <dbReference type="SAM" id="MobiDB-lite"/>
    </source>
</evidence>
<dbReference type="Pfam" id="PF01926">
    <property type="entry name" value="MMR_HSR1"/>
    <property type="match status" value="1"/>
</dbReference>
<dbReference type="SUPFAM" id="SSF52540">
    <property type="entry name" value="P-loop containing nucleoside triphosphate hydrolases"/>
    <property type="match status" value="1"/>
</dbReference>
<protein>
    <recommendedName>
        <fullName evidence="9">GTPase Obg</fullName>
        <ecNumber evidence="9">3.6.5.-</ecNumber>
    </recommendedName>
    <alternativeName>
        <fullName evidence="9">GTP-binding protein Obg</fullName>
    </alternativeName>
</protein>
<dbReference type="Gene3D" id="2.70.210.12">
    <property type="entry name" value="GTP1/OBG domain"/>
    <property type="match status" value="1"/>
</dbReference>
<dbReference type="GO" id="GO:0005737">
    <property type="term" value="C:cytoplasm"/>
    <property type="evidence" value="ECO:0007669"/>
    <property type="project" value="UniProtKB-SubCell"/>
</dbReference>
<feature type="binding site" evidence="9">
    <location>
        <begin position="212"/>
        <end position="215"/>
    </location>
    <ligand>
        <name>GTP</name>
        <dbReference type="ChEBI" id="CHEBI:37565"/>
    </ligand>
</feature>
<dbReference type="SUPFAM" id="SSF82051">
    <property type="entry name" value="Obg GTP-binding protein N-terminal domain"/>
    <property type="match status" value="1"/>
</dbReference>
<dbReference type="PANTHER" id="PTHR11702">
    <property type="entry name" value="DEVELOPMENTALLY REGULATED GTP-BINDING PROTEIN-RELATED"/>
    <property type="match status" value="1"/>
</dbReference>
<keyword evidence="8 9" id="KW-0342">GTP-binding</keyword>
<keyword evidence="4 9" id="KW-0479">Metal-binding</keyword>
<dbReference type="Pfam" id="PF01018">
    <property type="entry name" value="GTP1_OBG"/>
    <property type="match status" value="1"/>
</dbReference>
<evidence type="ECO:0000256" key="9">
    <source>
        <dbReference type="HAMAP-Rule" id="MF_01454"/>
    </source>
</evidence>
<sequence>MFVDQVKISLKAGDGGNGITAYRREKYVPFGGPAGGDGGRGASIVFEVDEGLRTLMDFRYQRHFKAKKGENGQSSNMHGKNAEDLVLKVPPGTIIKDVASEQTLADLVEHGQSAIVAKGGRGGRGNSRFATPKNPAPDFSENGEPGEEIEVTLELKLLADVGLVGFPSVGKSTLLSIVSKAKPKIGAYHFTTIQPNLGVVVTPDQRSFVMADLPGLIEGASEGVGLGHQFLRHVERTKVIVHVIDMSGMEGRDPYEDYQIINHELKAYAQRLEERPQIIVANKMDMPDADMQLQMFKEQLEDDVKIIPISSYTRENIDQLLYEIANTLDSVKDIDFSAQEETIGVNRVLYKHTPSQDKFTITRDDDGAYVVSGNAIERMFKMTDFNSEPAIRRFARQMRSMGIDDALRERGAVNGDIVRILGGEFEFVE</sequence>
<keyword evidence="5 9" id="KW-0547">Nucleotide-binding</keyword>
<dbReference type="InterPro" id="IPR027417">
    <property type="entry name" value="P-loop_NTPase"/>
</dbReference>
<dbReference type="Pfam" id="PF09269">
    <property type="entry name" value="DUF1967"/>
    <property type="match status" value="1"/>
</dbReference>
<feature type="binding site" evidence="9">
    <location>
        <begin position="310"/>
        <end position="312"/>
    </location>
    <ligand>
        <name>GTP</name>
        <dbReference type="ChEBI" id="CHEBI:37565"/>
    </ligand>
</feature>
<feature type="domain" description="OCT" evidence="12">
    <location>
        <begin position="351"/>
        <end position="429"/>
    </location>
</feature>
<feature type="binding site" evidence="9">
    <location>
        <position position="192"/>
    </location>
    <ligand>
        <name>Mg(2+)</name>
        <dbReference type="ChEBI" id="CHEBI:18420"/>
    </ligand>
</feature>
<dbReference type="GO" id="GO:0042254">
    <property type="term" value="P:ribosome biogenesis"/>
    <property type="evidence" value="ECO:0007669"/>
    <property type="project" value="UniProtKB-UniRule"/>
</dbReference>
<evidence type="ECO:0000259" key="11">
    <source>
        <dbReference type="PROSITE" id="PS51710"/>
    </source>
</evidence>
<dbReference type="InterPro" id="IPR036726">
    <property type="entry name" value="GTP1_OBG_dom_sf"/>
</dbReference>
<dbReference type="GO" id="GO:0000287">
    <property type="term" value="F:magnesium ion binding"/>
    <property type="evidence" value="ECO:0007669"/>
    <property type="project" value="InterPro"/>
</dbReference>
<evidence type="ECO:0000259" key="13">
    <source>
        <dbReference type="PROSITE" id="PS51883"/>
    </source>
</evidence>
<dbReference type="AlphaFoldDB" id="A0AAC9WIG5"/>
<reference evidence="14 15" key="1">
    <citation type="submission" date="2017-04" db="EMBL/GenBank/DDBJ databases">
        <authorList>
            <person name="Veseli I.A."/>
            <person name="Tang C."/>
            <person name="Pombert J.-F."/>
        </authorList>
    </citation>
    <scope>NUCLEOTIDE SEQUENCE [LARGE SCALE GENOMIC DNA]</scope>
    <source>
        <strain evidence="14 15">ATCC 700373</strain>
    </source>
</reference>
<dbReference type="NCBIfam" id="NF008956">
    <property type="entry name" value="PRK12299.1"/>
    <property type="match status" value="1"/>
</dbReference>
<evidence type="ECO:0000256" key="1">
    <source>
        <dbReference type="ARBA" id="ARBA00001946"/>
    </source>
</evidence>
<feature type="domain" description="Obg" evidence="13">
    <location>
        <begin position="1"/>
        <end position="158"/>
    </location>
</feature>
<dbReference type="InterPro" id="IPR031167">
    <property type="entry name" value="G_OBG"/>
</dbReference>
<dbReference type="FunFam" id="2.70.210.12:FF:000001">
    <property type="entry name" value="GTPase Obg"/>
    <property type="match status" value="1"/>
</dbReference>
<dbReference type="InterPro" id="IPR015349">
    <property type="entry name" value="OCT_dom"/>
</dbReference>
<evidence type="ECO:0000256" key="6">
    <source>
        <dbReference type="ARBA" id="ARBA00022801"/>
    </source>
</evidence>
<evidence type="ECO:0000256" key="8">
    <source>
        <dbReference type="ARBA" id="ARBA00023134"/>
    </source>
</evidence>
<dbReference type="PANTHER" id="PTHR11702:SF31">
    <property type="entry name" value="MITOCHONDRIAL RIBOSOME-ASSOCIATED GTPASE 2"/>
    <property type="match status" value="1"/>
</dbReference>
<dbReference type="NCBIfam" id="TIGR00231">
    <property type="entry name" value="small_GTP"/>
    <property type="match status" value="1"/>
</dbReference>
<comment type="subunit">
    <text evidence="9">Monomer.</text>
</comment>
<comment type="cofactor">
    <cofactor evidence="1 9">
        <name>Mg(2+)</name>
        <dbReference type="ChEBI" id="CHEBI:18420"/>
    </cofactor>
</comment>
<feature type="binding site" evidence="9">
    <location>
        <begin position="165"/>
        <end position="172"/>
    </location>
    <ligand>
        <name>GTP</name>
        <dbReference type="ChEBI" id="CHEBI:37565"/>
    </ligand>
</feature>
<comment type="similarity">
    <text evidence="2 9">Belongs to the TRAFAC class OBG-HflX-like GTPase superfamily. OBG GTPase family.</text>
</comment>
<feature type="binding site" evidence="9">
    <location>
        <begin position="190"/>
        <end position="194"/>
    </location>
    <ligand>
        <name>GTP</name>
        <dbReference type="ChEBI" id="CHEBI:37565"/>
    </ligand>
</feature>
<accession>A0AAC9WIG5</accession>
<keyword evidence="15" id="KW-1185">Reference proteome</keyword>
<evidence type="ECO:0000256" key="2">
    <source>
        <dbReference type="ARBA" id="ARBA00007699"/>
    </source>
</evidence>
<dbReference type="CDD" id="cd01898">
    <property type="entry name" value="Obg"/>
    <property type="match status" value="1"/>
</dbReference>
<evidence type="ECO:0000256" key="4">
    <source>
        <dbReference type="ARBA" id="ARBA00022723"/>
    </source>
</evidence>
<dbReference type="InterPro" id="IPR045086">
    <property type="entry name" value="OBG_GTPase"/>
</dbReference>